<organism evidence="8 9">
    <name type="scientific">Pacificispira spongiicola</name>
    <dbReference type="NCBI Taxonomy" id="2729598"/>
    <lineage>
        <taxon>Bacteria</taxon>
        <taxon>Pseudomonadati</taxon>
        <taxon>Pseudomonadota</taxon>
        <taxon>Alphaproteobacteria</taxon>
        <taxon>Rhodospirillales</taxon>
        <taxon>Rhodospirillaceae</taxon>
        <taxon>Pacificispira</taxon>
    </lineage>
</organism>
<evidence type="ECO:0000313" key="9">
    <source>
        <dbReference type="Proteomes" id="UP000539372"/>
    </source>
</evidence>
<comment type="caution">
    <text evidence="8">The sequence shown here is derived from an EMBL/GenBank/DDBJ whole genome shotgun (WGS) entry which is preliminary data.</text>
</comment>
<dbReference type="NCBIfam" id="TIGR01324">
    <property type="entry name" value="cysta_beta_ly_B"/>
    <property type="match status" value="1"/>
</dbReference>
<dbReference type="GO" id="GO:0019450">
    <property type="term" value="P:L-cysteine catabolic process to pyruvate"/>
    <property type="evidence" value="ECO:0007669"/>
    <property type="project" value="TreeGrafter"/>
</dbReference>
<evidence type="ECO:0000256" key="2">
    <source>
        <dbReference type="ARBA" id="ARBA00009077"/>
    </source>
</evidence>
<evidence type="ECO:0000256" key="5">
    <source>
        <dbReference type="ARBA" id="ARBA00047517"/>
    </source>
</evidence>
<dbReference type="InterPro" id="IPR015422">
    <property type="entry name" value="PyrdxlP-dep_Trfase_small"/>
</dbReference>
<dbReference type="Gene3D" id="3.40.640.10">
    <property type="entry name" value="Type I PLP-dependent aspartate aminotransferase-like (Major domain)"/>
    <property type="match status" value="1"/>
</dbReference>
<keyword evidence="4 8" id="KW-0456">Lyase</keyword>
<dbReference type="PANTHER" id="PTHR43500:SF1">
    <property type="entry name" value="CYSTATHIONINE BETA-LYASE-RELATED"/>
    <property type="match status" value="1"/>
</dbReference>
<evidence type="ECO:0000256" key="1">
    <source>
        <dbReference type="ARBA" id="ARBA00001933"/>
    </source>
</evidence>
<dbReference type="InterPro" id="IPR000277">
    <property type="entry name" value="Cys/Met-Metab_PyrdxlP-dep_enz"/>
</dbReference>
<accession>A0A7Y0DYU8</accession>
<dbReference type="EMBL" id="JABBNT010000002">
    <property type="protein sequence ID" value="NMM44083.1"/>
    <property type="molecule type" value="Genomic_DNA"/>
</dbReference>
<dbReference type="GO" id="GO:0030170">
    <property type="term" value="F:pyridoxal phosphate binding"/>
    <property type="evidence" value="ECO:0007669"/>
    <property type="project" value="InterPro"/>
</dbReference>
<proteinExistence type="inferred from homology"/>
<dbReference type="FunFam" id="3.40.640.10:FF:000046">
    <property type="entry name" value="Cystathionine gamma-lyase"/>
    <property type="match status" value="1"/>
</dbReference>
<dbReference type="GO" id="GO:0019346">
    <property type="term" value="P:transsulfuration"/>
    <property type="evidence" value="ECO:0007669"/>
    <property type="project" value="InterPro"/>
</dbReference>
<evidence type="ECO:0000313" key="8">
    <source>
        <dbReference type="EMBL" id="NMM44083.1"/>
    </source>
</evidence>
<name>A0A7Y0DYU8_9PROT</name>
<gene>
    <name evidence="8" type="primary">metC</name>
    <name evidence="8" type="ORF">HH303_06320</name>
</gene>
<evidence type="ECO:0000256" key="6">
    <source>
        <dbReference type="PIRSR" id="PIRSR001434-2"/>
    </source>
</evidence>
<dbReference type="Proteomes" id="UP000539372">
    <property type="component" value="Unassembled WGS sequence"/>
</dbReference>
<comment type="catalytic activity">
    <reaction evidence="5">
        <text>L,L-cystathionine + H2O = L-homocysteine + pyruvate + NH4(+)</text>
        <dbReference type="Rhea" id="RHEA:13965"/>
        <dbReference type="ChEBI" id="CHEBI:15361"/>
        <dbReference type="ChEBI" id="CHEBI:15377"/>
        <dbReference type="ChEBI" id="CHEBI:28938"/>
        <dbReference type="ChEBI" id="CHEBI:58161"/>
        <dbReference type="ChEBI" id="CHEBI:58199"/>
    </reaction>
</comment>
<protein>
    <submittedName>
        <fullName evidence="8">Cystathionine beta-lyase</fullName>
        <ecNumber evidence="8">4.4.1.8</ecNumber>
    </submittedName>
</protein>
<dbReference type="AlphaFoldDB" id="A0A7Y0DYU8"/>
<dbReference type="Gene3D" id="3.90.1150.10">
    <property type="entry name" value="Aspartate Aminotransferase, domain 1"/>
    <property type="match status" value="1"/>
</dbReference>
<dbReference type="GO" id="GO:0047804">
    <property type="term" value="F:cysteine-S-conjugate beta-lyase activity"/>
    <property type="evidence" value="ECO:0007669"/>
    <property type="project" value="InterPro"/>
</dbReference>
<comment type="similarity">
    <text evidence="2 7">Belongs to the trans-sulfuration enzymes family.</text>
</comment>
<dbReference type="PIRSF" id="PIRSF001434">
    <property type="entry name" value="CGS"/>
    <property type="match status" value="1"/>
</dbReference>
<dbReference type="SUPFAM" id="SSF53383">
    <property type="entry name" value="PLP-dependent transferases"/>
    <property type="match status" value="1"/>
</dbReference>
<dbReference type="InterPro" id="IPR006233">
    <property type="entry name" value="Cys_b_lyase_bac"/>
</dbReference>
<sequence>MSSNKSTRDDTIAVHAGRRPLDNFGVVNPPVFRASTILHPTLDSWENRHKENVHKYGKHFVRYGLHGTPTQFSLRDALSEIEQAEDTALVPSGMAACAIPFLAYASPGAHFLITDNVYEPVRRLAEGYLKQLGCVIEYFDPRIGGGIANHIRPETKMIWLESPGSLTMELTDVPAVVAAAKKAGVVTGIDNTWSAGYFFKPLAIGVDISVHALTKYQGGHSDVMLGSVSCATPETFEKVQMAIAATGMGASPDDTYFVQRGLRSMPTRLKHHHEAGLKVAKWLEQRPEVRMVMHPGLESHPDHALWKRDFSGACGLFSILIDPPSRAALESMMENYNYFGIGASWGGFESLIVTSFPGRLRTAVPWTDSGTVLRLHIGLEDPDDLIADLEAGFDRLAKA</sequence>
<dbReference type="EC" id="4.4.1.8" evidence="8"/>
<comment type="cofactor">
    <cofactor evidence="1 7">
        <name>pyridoxal 5'-phosphate</name>
        <dbReference type="ChEBI" id="CHEBI:597326"/>
    </cofactor>
</comment>
<reference evidence="8 9" key="1">
    <citation type="submission" date="2020-04" db="EMBL/GenBank/DDBJ databases">
        <title>Rhodospirillaceae bacterium KN72 isolated from deep sea.</title>
        <authorList>
            <person name="Zhang D.-C."/>
        </authorList>
    </citation>
    <scope>NUCLEOTIDE SEQUENCE [LARGE SCALE GENOMIC DNA]</scope>
    <source>
        <strain evidence="8 9">KN72</strain>
    </source>
</reference>
<keyword evidence="9" id="KW-1185">Reference proteome</keyword>
<keyword evidence="3 6" id="KW-0663">Pyridoxal phosphate</keyword>
<dbReference type="RefSeq" id="WP_169624388.1">
    <property type="nucleotide sequence ID" value="NZ_JABBNT010000002.1"/>
</dbReference>
<dbReference type="InterPro" id="IPR015421">
    <property type="entry name" value="PyrdxlP-dep_Trfase_major"/>
</dbReference>
<dbReference type="PANTHER" id="PTHR43500">
    <property type="entry name" value="CYSTATHIONINE BETA-LYASE-RELATED"/>
    <property type="match status" value="1"/>
</dbReference>
<feature type="modified residue" description="N6-(pyridoxal phosphate)lysine" evidence="6">
    <location>
        <position position="215"/>
    </location>
</feature>
<dbReference type="Pfam" id="PF01053">
    <property type="entry name" value="Cys_Met_Meta_PP"/>
    <property type="match status" value="1"/>
</dbReference>
<evidence type="ECO:0000256" key="4">
    <source>
        <dbReference type="ARBA" id="ARBA00023239"/>
    </source>
</evidence>
<dbReference type="InterPro" id="IPR015424">
    <property type="entry name" value="PyrdxlP-dep_Trfase"/>
</dbReference>
<evidence type="ECO:0000256" key="3">
    <source>
        <dbReference type="ARBA" id="ARBA00022898"/>
    </source>
</evidence>
<evidence type="ECO:0000256" key="7">
    <source>
        <dbReference type="RuleBase" id="RU362118"/>
    </source>
</evidence>